<accession>A0ABR2L0X2</accession>
<organism evidence="1 2">
    <name type="scientific">Tritrichomonas musculus</name>
    <dbReference type="NCBI Taxonomy" id="1915356"/>
    <lineage>
        <taxon>Eukaryota</taxon>
        <taxon>Metamonada</taxon>
        <taxon>Parabasalia</taxon>
        <taxon>Tritrichomonadida</taxon>
        <taxon>Tritrichomonadidae</taxon>
        <taxon>Tritrichomonas</taxon>
    </lineage>
</organism>
<proteinExistence type="predicted"/>
<keyword evidence="2" id="KW-1185">Reference proteome</keyword>
<name>A0ABR2L0X2_9EUKA</name>
<reference evidence="1 2" key="1">
    <citation type="submission" date="2024-04" db="EMBL/GenBank/DDBJ databases">
        <title>Tritrichomonas musculus Genome.</title>
        <authorList>
            <person name="Alves-Ferreira E."/>
            <person name="Grigg M."/>
            <person name="Lorenzi H."/>
            <person name="Galac M."/>
        </authorList>
    </citation>
    <scope>NUCLEOTIDE SEQUENCE [LARGE SCALE GENOMIC DNA]</scope>
    <source>
        <strain evidence="1 2">EAF2021</strain>
    </source>
</reference>
<sequence length="216" mass="25700">MATYRSPDKDPVNKFQNKYYDKYFNPENFDPDSDFEELFSDQEEYINSHAIDTGQVEDISKLLFYPNELKQSNNLNNMNVNPSITTSVLNNKHCTKYVMLEKPSLQRADNSYYSSGAVLKSPKRRITLSPQARYLKNNFYLIFTNRKKFPKTLVKKIHQIIEKPLKLKPFSRRISRFHDLYFVENANDGEKIIHYLVNHKFQIIEQIPELKEYQKK</sequence>
<dbReference type="Proteomes" id="UP001470230">
    <property type="component" value="Unassembled WGS sequence"/>
</dbReference>
<protein>
    <submittedName>
        <fullName evidence="1">Uncharacterized protein</fullName>
    </submittedName>
</protein>
<gene>
    <name evidence="1" type="ORF">M9Y10_014904</name>
</gene>
<evidence type="ECO:0000313" key="1">
    <source>
        <dbReference type="EMBL" id="KAK8896974.1"/>
    </source>
</evidence>
<evidence type="ECO:0000313" key="2">
    <source>
        <dbReference type="Proteomes" id="UP001470230"/>
    </source>
</evidence>
<comment type="caution">
    <text evidence="1">The sequence shown here is derived from an EMBL/GenBank/DDBJ whole genome shotgun (WGS) entry which is preliminary data.</text>
</comment>
<dbReference type="EMBL" id="JAPFFF010000002">
    <property type="protein sequence ID" value="KAK8896974.1"/>
    <property type="molecule type" value="Genomic_DNA"/>
</dbReference>